<dbReference type="InterPro" id="IPR047589">
    <property type="entry name" value="DUF11_rpt"/>
</dbReference>
<evidence type="ECO:0000313" key="4">
    <source>
        <dbReference type="EMBL" id="SFU99155.1"/>
    </source>
</evidence>
<dbReference type="Pfam" id="PF01345">
    <property type="entry name" value="DUF11"/>
    <property type="match status" value="6"/>
</dbReference>
<dbReference type="PANTHER" id="PTHR34819">
    <property type="entry name" value="LARGE CYSTEINE-RICH PERIPLASMIC PROTEIN OMCB"/>
    <property type="match status" value="1"/>
</dbReference>
<reference evidence="4 5" key="1">
    <citation type="submission" date="2016-10" db="EMBL/GenBank/DDBJ databases">
        <authorList>
            <person name="de Groot N.N."/>
        </authorList>
    </citation>
    <scope>NUCLEOTIDE SEQUENCE [LARGE SCALE GENOMIC DNA]</scope>
    <source>
        <strain evidence="4 5">R-24608</strain>
    </source>
</reference>
<dbReference type="InterPro" id="IPR051172">
    <property type="entry name" value="Chlamydia_OmcB"/>
</dbReference>
<accession>A0A1I7KNZ1</accession>
<organism evidence="4 5">
    <name type="scientific">Paenacidovorax caeni</name>
    <dbReference type="NCBI Taxonomy" id="343013"/>
    <lineage>
        <taxon>Bacteria</taxon>
        <taxon>Pseudomonadati</taxon>
        <taxon>Pseudomonadota</taxon>
        <taxon>Betaproteobacteria</taxon>
        <taxon>Burkholderiales</taxon>
        <taxon>Comamonadaceae</taxon>
        <taxon>Paenacidovorax</taxon>
    </lineage>
</organism>
<feature type="compositionally biased region" description="Low complexity" evidence="1">
    <location>
        <begin position="663"/>
        <end position="673"/>
    </location>
</feature>
<feature type="domain" description="DUF11" evidence="2">
    <location>
        <begin position="538"/>
        <end position="670"/>
    </location>
</feature>
<dbReference type="InterPro" id="IPR001434">
    <property type="entry name" value="OmcB-like_DUF11"/>
</dbReference>
<dbReference type="Gene3D" id="2.60.40.740">
    <property type="match status" value="1"/>
</dbReference>
<proteinExistence type="predicted"/>
<dbReference type="PANTHER" id="PTHR34819:SF3">
    <property type="entry name" value="CELL SURFACE PROTEIN"/>
    <property type="match status" value="1"/>
</dbReference>
<dbReference type="NCBIfam" id="TIGR04174">
    <property type="entry name" value="IPTL_CTERM"/>
    <property type="match status" value="1"/>
</dbReference>
<feature type="domain" description="DUF11" evidence="2">
    <location>
        <begin position="679"/>
        <end position="806"/>
    </location>
</feature>
<dbReference type="Proteomes" id="UP000183656">
    <property type="component" value="Unassembled WGS sequence"/>
</dbReference>
<dbReference type="InterPro" id="IPR013783">
    <property type="entry name" value="Ig-like_fold"/>
</dbReference>
<evidence type="ECO:0000256" key="1">
    <source>
        <dbReference type="SAM" id="MobiDB-lite"/>
    </source>
</evidence>
<evidence type="ECO:0000259" key="2">
    <source>
        <dbReference type="Pfam" id="PF01345"/>
    </source>
</evidence>
<feature type="domain" description="IPTL-CTERM protein sorting" evidence="3">
    <location>
        <begin position="1102"/>
        <end position="1132"/>
    </location>
</feature>
<dbReference type="NCBIfam" id="TIGR01451">
    <property type="entry name" value="B_ant_repeat"/>
    <property type="match status" value="6"/>
</dbReference>
<feature type="domain" description="DUF11" evidence="2">
    <location>
        <begin position="815"/>
        <end position="953"/>
    </location>
</feature>
<dbReference type="Pfam" id="PF18203">
    <property type="entry name" value="IPTL-CTERM"/>
    <property type="match status" value="1"/>
</dbReference>
<protein>
    <submittedName>
        <fullName evidence="4">IPTL-CTERM protein sorting domain-containing protein</fullName>
    </submittedName>
</protein>
<dbReference type="AlphaFoldDB" id="A0A1I7KNZ1"/>
<gene>
    <name evidence="4" type="ORF">SAMN04489707_10623</name>
</gene>
<feature type="domain" description="DUF11" evidence="2">
    <location>
        <begin position="971"/>
        <end position="1091"/>
    </location>
</feature>
<evidence type="ECO:0000313" key="5">
    <source>
        <dbReference type="Proteomes" id="UP000183656"/>
    </source>
</evidence>
<dbReference type="Gene3D" id="2.60.40.10">
    <property type="entry name" value="Immunoglobulins"/>
    <property type="match status" value="1"/>
</dbReference>
<evidence type="ECO:0000259" key="3">
    <source>
        <dbReference type="Pfam" id="PF18203"/>
    </source>
</evidence>
<dbReference type="InterPro" id="IPR026442">
    <property type="entry name" value="IPTL_CTERM"/>
</dbReference>
<dbReference type="RefSeq" id="WP_158447373.1">
    <property type="nucleotide sequence ID" value="NZ_CYIG01000070.1"/>
</dbReference>
<feature type="region of interest" description="Disordered" evidence="1">
    <location>
        <begin position="653"/>
        <end position="675"/>
    </location>
</feature>
<feature type="domain" description="DUF11" evidence="2">
    <location>
        <begin position="266"/>
        <end position="389"/>
    </location>
</feature>
<dbReference type="EMBL" id="FPBX01000062">
    <property type="protein sequence ID" value="SFU99155.1"/>
    <property type="molecule type" value="Genomic_DNA"/>
</dbReference>
<name>A0A1I7KNZ1_9BURK</name>
<keyword evidence="5" id="KW-1185">Reference proteome</keyword>
<feature type="domain" description="DUF11" evidence="2">
    <location>
        <begin position="7"/>
        <end position="113"/>
    </location>
</feature>
<sequence length="1133" mass="113747">MVLAQHVVTPDPVPAGGVATITITVNNNGTSSAANVQLTDTIPAGSTFVSMTASNGGTCTAVAPYVCTWATIPFPGSRTVTLRVTLPTAAVWTNSAALTSDTADNNTGNNSLTRNITVVAAANLAVSATSSAGGPIAAGTPYNYAVTVTNNGGPDPLPAGQSPRVTFNVPTGATVTSRPTGTGWDCQPSSGYPLTAPAGGGAGTEITCSRSDGLASGASFPNITVPAVANVTGSVDATFDVRSNFPDGDTSDNVDTETVTLTAGTDMAITKTAALAAGGGGSQATFTLAARQLGGSPPTGVTVTDTLPAGLDYVSHSAAAPWVCDFGATVAGRLTCTYPGTYIGGPFTNLPAISLVANVSGIGDIPNTGTVAANEADSNNANNTSTVTVNNSADLRISKSPSVNPVVTGASYDWNIVVRNFGPMPVLTGQTITVTETVPAGMSLAALPGGSQWSCAALPAVGPTTVTCTHTRSSNLAVNSDAPTLSIPATNTNAGTLTNNVCLALSGGGPVEAGDTPGFERNCVGAGITGTTGVNSADLQIVKNASPGSVVVGQNLTYTIVATNLSTTVDATNVHVYDTVNNLVSTGGLQSITTTQGSCSPAGPYPLNGVSQVVDCDLGTLLRNGGSATIVITVRPNNATAAVLARGNTATVNSLDVGDPDRSNNSSTVSSNVEPRVDATVTKTVNPSSNVRVGQPTVYTVTARNGGPSRANELIITDVMPPNTAFVSVGTPSNSGTCSTVPAVNAVGGTLSCRWTNVDANSNRTVTFTVRPLAAALGTTISNTVNVTVGAGDTETDTTNNSSTITTNVIDSLVDILVQKTDSVDPVALGAETMYTVTIRNAGPSIGTNLVMTDTFPNAGNTARFSYQGSLTATVAGVNVPAPACTAPAIGAMSGTLQCTFPTIGVGTTEQVVLTYRMRAESIITAGSYSGTQGNRVTVAVAENETQTTNNTVDEDTTTSRAAPAAGSEIDLGIAKTTSAARATPGTEFDYTLRVTNTQTAGSGRDVVPANGAQVTDALPAGLTFVSAPGCSYDGASRQVVCVIASLAAGASVDFTVRVRVDSPYAGPATLSNTACVDMPADPVGGNNCSTTPKTVGTPPPTSIPTLSEWGMILLSILLASLALREVALQRRR</sequence>
<dbReference type="STRING" id="343013.SAMN04489707_10623"/>